<feature type="transmembrane region" description="Helical" evidence="7">
    <location>
        <begin position="128"/>
        <end position="149"/>
    </location>
</feature>
<dbReference type="EMBL" id="CAJZ01000194">
    <property type="protein sequence ID" value="CCI84040.1"/>
    <property type="molecule type" value="Genomic_DNA"/>
</dbReference>
<reference evidence="9 10" key="1">
    <citation type="journal article" date="2012" name="J. Bacteriol.">
        <title>Draft Genome Sequence of Turicella otitidis ATCC 51513, Isolated from Middle Ear Fluid from a Child with Otitis Media.</title>
        <authorList>
            <person name="Brinkrolf K."/>
            <person name="Schneider J."/>
            <person name="Knecht M."/>
            <person name="Ruckert C."/>
            <person name="Tauch A."/>
        </authorList>
    </citation>
    <scope>NUCLEOTIDE SEQUENCE [LARGE SCALE GENOMIC DNA]</scope>
    <source>
        <strain evidence="9 10">ATCC 51513</strain>
    </source>
</reference>
<comment type="similarity">
    <text evidence="2">Belongs to the GtrA family.</text>
</comment>
<dbReference type="InterPro" id="IPR007267">
    <property type="entry name" value="GtrA_DPMS_TM"/>
</dbReference>
<dbReference type="PANTHER" id="PTHR38459:SF6">
    <property type="entry name" value="ARABINOGALACTAN BIOSYNTHESIS RECRUITING PROTEIN RV3789"/>
    <property type="match status" value="1"/>
</dbReference>
<evidence type="ECO:0000256" key="4">
    <source>
        <dbReference type="ARBA" id="ARBA00022989"/>
    </source>
</evidence>
<gene>
    <name evidence="9" type="ORF">BN46_1318</name>
</gene>
<feature type="compositionally biased region" description="Low complexity" evidence="6">
    <location>
        <begin position="1"/>
        <end position="17"/>
    </location>
</feature>
<protein>
    <recommendedName>
        <fullName evidence="8">GtrA/DPMS transmembrane domain-containing protein</fullName>
    </recommendedName>
</protein>
<evidence type="ECO:0000256" key="1">
    <source>
        <dbReference type="ARBA" id="ARBA00004141"/>
    </source>
</evidence>
<dbReference type="OrthoDB" id="3828151at2"/>
<dbReference type="GO" id="GO:0000271">
    <property type="term" value="P:polysaccharide biosynthetic process"/>
    <property type="evidence" value="ECO:0007669"/>
    <property type="project" value="InterPro"/>
</dbReference>
<evidence type="ECO:0000256" key="5">
    <source>
        <dbReference type="ARBA" id="ARBA00023136"/>
    </source>
</evidence>
<evidence type="ECO:0000259" key="8">
    <source>
        <dbReference type="Pfam" id="PF04138"/>
    </source>
</evidence>
<dbReference type="GO" id="GO:0005886">
    <property type="term" value="C:plasma membrane"/>
    <property type="evidence" value="ECO:0007669"/>
    <property type="project" value="TreeGrafter"/>
</dbReference>
<sequence>MLGARRAPPGGAAAGAATTPEASVKEARPDVSSPAGGEQPPVEQPIANPYEPVAPTPEEATTLGVGTQGLRFLISGLISAAVDLTVTFVLQQALGATPGASRTGGFILGTLTAYAINRRWTFAAAPSLRRFVEVLVLYAAMFAVNYGLYRYGFELLEGWGWPDWLSIASAFVVAQGTASVVNFFFQRLVIFKNP</sequence>
<keyword evidence="3 7" id="KW-0812">Transmembrane</keyword>
<keyword evidence="5 7" id="KW-0472">Membrane</keyword>
<feature type="transmembrane region" description="Helical" evidence="7">
    <location>
        <begin position="99"/>
        <end position="116"/>
    </location>
</feature>
<organism evidence="9 10">
    <name type="scientific">Corynebacterium otitidis ATCC 51513</name>
    <dbReference type="NCBI Taxonomy" id="883169"/>
    <lineage>
        <taxon>Bacteria</taxon>
        <taxon>Bacillati</taxon>
        <taxon>Actinomycetota</taxon>
        <taxon>Actinomycetes</taxon>
        <taxon>Mycobacteriales</taxon>
        <taxon>Corynebacteriaceae</taxon>
        <taxon>Corynebacterium</taxon>
    </lineage>
</organism>
<accession>I7KK17</accession>
<comment type="caution">
    <text evidence="9">The sequence shown here is derived from an EMBL/GenBank/DDBJ whole genome shotgun (WGS) entry which is preliminary data.</text>
</comment>
<evidence type="ECO:0000256" key="7">
    <source>
        <dbReference type="SAM" id="Phobius"/>
    </source>
</evidence>
<feature type="transmembrane region" description="Helical" evidence="7">
    <location>
        <begin position="164"/>
        <end position="185"/>
    </location>
</feature>
<evidence type="ECO:0000256" key="3">
    <source>
        <dbReference type="ARBA" id="ARBA00022692"/>
    </source>
</evidence>
<proteinExistence type="inferred from homology"/>
<evidence type="ECO:0000256" key="2">
    <source>
        <dbReference type="ARBA" id="ARBA00009399"/>
    </source>
</evidence>
<evidence type="ECO:0000313" key="9">
    <source>
        <dbReference type="EMBL" id="CCI84040.1"/>
    </source>
</evidence>
<evidence type="ECO:0000313" key="10">
    <source>
        <dbReference type="Proteomes" id="UP000011016"/>
    </source>
</evidence>
<feature type="domain" description="GtrA/DPMS transmembrane" evidence="8">
    <location>
        <begin position="71"/>
        <end position="191"/>
    </location>
</feature>
<dbReference type="Pfam" id="PF04138">
    <property type="entry name" value="GtrA_DPMS_TM"/>
    <property type="match status" value="1"/>
</dbReference>
<feature type="region of interest" description="Disordered" evidence="6">
    <location>
        <begin position="1"/>
        <end position="61"/>
    </location>
</feature>
<feature type="transmembrane region" description="Helical" evidence="7">
    <location>
        <begin position="72"/>
        <end position="93"/>
    </location>
</feature>
<name>I7KK17_9CORY</name>
<comment type="subcellular location">
    <subcellularLocation>
        <location evidence="1">Membrane</location>
        <topology evidence="1">Multi-pass membrane protein</topology>
    </subcellularLocation>
</comment>
<dbReference type="InterPro" id="IPR051401">
    <property type="entry name" value="GtrA_CellWall_Glycosyl"/>
</dbReference>
<evidence type="ECO:0000256" key="6">
    <source>
        <dbReference type="SAM" id="MobiDB-lite"/>
    </source>
</evidence>
<dbReference type="AlphaFoldDB" id="I7KK17"/>
<dbReference type="Proteomes" id="UP000011016">
    <property type="component" value="Unassembled WGS sequence"/>
</dbReference>
<keyword evidence="4 7" id="KW-1133">Transmembrane helix</keyword>
<dbReference type="PANTHER" id="PTHR38459">
    <property type="entry name" value="PROPHAGE BACTOPRENOL-LINKED GLUCOSE TRANSLOCASE HOMOLOG"/>
    <property type="match status" value="1"/>
</dbReference>